<comment type="caution">
    <text evidence="2">The sequence shown here is derived from an EMBL/GenBank/DDBJ whole genome shotgun (WGS) entry which is preliminary data.</text>
</comment>
<dbReference type="EMBL" id="JAQIZT010000016">
    <property type="protein sequence ID" value="KAJ6968700.1"/>
    <property type="molecule type" value="Genomic_DNA"/>
</dbReference>
<dbReference type="AlphaFoldDB" id="A0AAD6LKJ7"/>
<keyword evidence="3" id="KW-1185">Reference proteome</keyword>
<organism evidence="2 3">
    <name type="scientific">Populus alba x Populus x berolinensis</name>
    <dbReference type="NCBI Taxonomy" id="444605"/>
    <lineage>
        <taxon>Eukaryota</taxon>
        <taxon>Viridiplantae</taxon>
        <taxon>Streptophyta</taxon>
        <taxon>Embryophyta</taxon>
        <taxon>Tracheophyta</taxon>
        <taxon>Spermatophyta</taxon>
        <taxon>Magnoliopsida</taxon>
        <taxon>eudicotyledons</taxon>
        <taxon>Gunneridae</taxon>
        <taxon>Pentapetalae</taxon>
        <taxon>rosids</taxon>
        <taxon>fabids</taxon>
        <taxon>Malpighiales</taxon>
        <taxon>Salicaceae</taxon>
        <taxon>Saliceae</taxon>
        <taxon>Populus</taxon>
    </lineage>
</organism>
<name>A0AAD6LKJ7_9ROSI</name>
<evidence type="ECO:0000259" key="1">
    <source>
        <dbReference type="Pfam" id="PF14111"/>
    </source>
</evidence>
<dbReference type="InterPro" id="IPR025558">
    <property type="entry name" value="DUF4283"/>
</dbReference>
<dbReference type="Pfam" id="PF14111">
    <property type="entry name" value="DUF4283"/>
    <property type="match status" value="1"/>
</dbReference>
<proteinExistence type="predicted"/>
<gene>
    <name evidence="2" type="ORF">NC653_036624</name>
</gene>
<sequence length="127" mass="14202">MDANVPLAATASASPEPSPSTWHNLFASNCDTTRCPKLIHSSAFTETRGCNLVDDDLDTKCDYWKICLVGYIASRSPCFKALHNLIVTTWHYEASLTIHASSWLIFKFANDADKLNVLYRGHYLVYG</sequence>
<accession>A0AAD6LKJ7</accession>
<evidence type="ECO:0000313" key="3">
    <source>
        <dbReference type="Proteomes" id="UP001164929"/>
    </source>
</evidence>
<dbReference type="Proteomes" id="UP001164929">
    <property type="component" value="Chromosome 16"/>
</dbReference>
<protein>
    <recommendedName>
        <fullName evidence="1">DUF4283 domain-containing protein</fullName>
    </recommendedName>
</protein>
<reference evidence="2 3" key="1">
    <citation type="journal article" date="2023" name="Mol. Ecol. Resour.">
        <title>Chromosome-level genome assembly of a triploid poplar Populus alba 'Berolinensis'.</title>
        <authorList>
            <person name="Chen S."/>
            <person name="Yu Y."/>
            <person name="Wang X."/>
            <person name="Wang S."/>
            <person name="Zhang T."/>
            <person name="Zhou Y."/>
            <person name="He R."/>
            <person name="Meng N."/>
            <person name="Wang Y."/>
            <person name="Liu W."/>
            <person name="Liu Z."/>
            <person name="Liu J."/>
            <person name="Guo Q."/>
            <person name="Huang H."/>
            <person name="Sederoff R.R."/>
            <person name="Wang G."/>
            <person name="Qu G."/>
            <person name="Chen S."/>
        </authorList>
    </citation>
    <scope>NUCLEOTIDE SEQUENCE [LARGE SCALE GENOMIC DNA]</scope>
    <source>
        <strain evidence="2">SC-2020</strain>
    </source>
</reference>
<feature type="domain" description="DUF4283" evidence="1">
    <location>
        <begin position="63"/>
        <end position="126"/>
    </location>
</feature>
<evidence type="ECO:0000313" key="2">
    <source>
        <dbReference type="EMBL" id="KAJ6968700.1"/>
    </source>
</evidence>